<feature type="domain" description="Protein export membrane protein SecD/SecF C-terminal" evidence="12">
    <location>
        <begin position="254"/>
        <end position="422"/>
    </location>
</feature>
<dbReference type="PRINTS" id="PR01755">
    <property type="entry name" value="SECFTRNLCASE"/>
</dbReference>
<comment type="caution">
    <text evidence="10">Lacks conserved residue(s) required for the propagation of feature annotation.</text>
</comment>
<keyword evidence="9 10" id="KW-0472">Membrane</keyword>
<feature type="transmembrane region" description="Helical" evidence="10">
    <location>
        <begin position="364"/>
        <end position="390"/>
    </location>
</feature>
<dbReference type="FunFam" id="3.30.1360.200:FF:000002">
    <property type="entry name" value="Preprotein translocase subunit SecD"/>
    <property type="match status" value="1"/>
</dbReference>
<keyword evidence="7 10" id="KW-1133">Transmembrane helix</keyword>
<dbReference type="InterPro" id="IPR022646">
    <property type="entry name" value="SecD/SecF_CS"/>
</dbReference>
<dbReference type="GO" id="GO:0006605">
    <property type="term" value="P:protein targeting"/>
    <property type="evidence" value="ECO:0007669"/>
    <property type="project" value="UniProtKB-UniRule"/>
</dbReference>
<dbReference type="EMBL" id="MHFR01000057">
    <property type="protein sequence ID" value="OGW95841.1"/>
    <property type="molecule type" value="Genomic_DNA"/>
</dbReference>
<feature type="transmembrane region" description="Helical" evidence="10">
    <location>
        <begin position="452"/>
        <end position="470"/>
    </location>
</feature>
<dbReference type="Proteomes" id="UP000178187">
    <property type="component" value="Unassembled WGS sequence"/>
</dbReference>
<evidence type="ECO:0000256" key="4">
    <source>
        <dbReference type="ARBA" id="ARBA00022519"/>
    </source>
</evidence>
<protein>
    <recommendedName>
        <fullName evidence="10 11">Multifunctional fusion protein</fullName>
    </recommendedName>
    <domain>
        <recommendedName>
            <fullName evidence="10">Protein translocase subunit SecD</fullName>
        </recommendedName>
    </domain>
    <domain>
        <recommendedName>
            <fullName evidence="11">Protein-export membrane protein SecF</fullName>
        </recommendedName>
    </domain>
</protein>
<dbReference type="Pfam" id="PF21760">
    <property type="entry name" value="SecD_1st"/>
    <property type="match status" value="1"/>
</dbReference>
<dbReference type="Pfam" id="PF22599">
    <property type="entry name" value="SecDF_P1_head"/>
    <property type="match status" value="1"/>
</dbReference>
<dbReference type="NCBIfam" id="TIGR00966">
    <property type="entry name" value="transloc_SecF"/>
    <property type="match status" value="1"/>
</dbReference>
<comment type="similarity">
    <text evidence="10">Belongs to the SecD/SecF family. SecD subfamily.</text>
</comment>
<evidence type="ECO:0000256" key="1">
    <source>
        <dbReference type="ARBA" id="ARBA00004651"/>
    </source>
</evidence>
<evidence type="ECO:0000256" key="8">
    <source>
        <dbReference type="ARBA" id="ARBA00023010"/>
    </source>
</evidence>
<feature type="transmembrane region" description="Helical" evidence="10">
    <location>
        <begin position="396"/>
        <end position="420"/>
    </location>
</feature>
<dbReference type="GO" id="GO:0015450">
    <property type="term" value="F:protein-transporting ATPase activity"/>
    <property type="evidence" value="ECO:0007669"/>
    <property type="project" value="InterPro"/>
</dbReference>
<dbReference type="InterPro" id="IPR048634">
    <property type="entry name" value="SecD_SecF_C"/>
</dbReference>
<evidence type="ECO:0000259" key="14">
    <source>
        <dbReference type="Pfam" id="PF22599"/>
    </source>
</evidence>
<feature type="transmembrane region" description="Helical" evidence="10">
    <location>
        <begin position="301"/>
        <end position="319"/>
    </location>
</feature>
<dbReference type="NCBIfam" id="TIGR00916">
    <property type="entry name" value="2A0604s01"/>
    <property type="match status" value="2"/>
</dbReference>
<comment type="function">
    <text evidence="10">Part of the Sec protein translocase complex. Interacts with the SecYEG preprotein conducting channel. SecDF uses the proton motive force (PMF) to complete protein translocation after the ATP-dependent function of SecA.</text>
</comment>
<name>A0A1G1KSD2_9BACT</name>
<keyword evidence="3 10" id="KW-1003">Cell membrane</keyword>
<evidence type="ECO:0000313" key="16">
    <source>
        <dbReference type="Proteomes" id="UP000178187"/>
    </source>
</evidence>
<evidence type="ECO:0000256" key="6">
    <source>
        <dbReference type="ARBA" id="ARBA00022927"/>
    </source>
</evidence>
<evidence type="ECO:0000313" key="15">
    <source>
        <dbReference type="EMBL" id="OGW95841.1"/>
    </source>
</evidence>
<evidence type="ECO:0000256" key="3">
    <source>
        <dbReference type="ARBA" id="ARBA00022475"/>
    </source>
</evidence>
<evidence type="ECO:0000259" key="12">
    <source>
        <dbReference type="Pfam" id="PF02355"/>
    </source>
</evidence>
<dbReference type="GO" id="GO:0005886">
    <property type="term" value="C:plasma membrane"/>
    <property type="evidence" value="ECO:0007669"/>
    <property type="project" value="UniProtKB-SubCell"/>
</dbReference>
<sequence length="725" mass="79239">MDKYFKWKAILALAVIGFSIYFAYPPQEKIHLGLDLKGGMHILLKVETAKLEEKDRAGAVERAVEIIKNRIDQFGVREPMITKQGKDEIVVQLPGMTEQERAREIVSQTAHLEFKLVSDKEDVIKEALAGKVPEGYEVKEIKEDDQIADTIVLETEPIMAGDKLTNASVGFDSYGQAVVEFQLDKDGAKIFDAATFKNIGRKLAIILDGKVHSAPVIRDRIPNGRGQISGSFTVQQASDLALVLRAGALPAPVTIVEERTVGPTLGQDSIRNGIYASIGGAALVVLFMVFYYLVPGIISGIAVVLNLVILFGVMAKAGASLTLPGIAGLILTMGMAVDANVLINERMREEMKLGKAIRSVIAAGYHKAFSAILDSNVTTILSAMVLLYFGSGPVRGFAITLTIGLIASMFTSLFITRLIFDYFTRDRKQVSLKMVNLFPGQLKIDWMKLSKMALIISAIMVIVSGVAIATKAKARLGIDFTGGTVEEIHLNQTIDLGKIRSALSKAGLDNASLQNYGPAKDNNILIRTKEESKAAIQKALEGLLGKDKFVLRRSEYLGPAAGSEMLTKAFRVVMVSLLAILAYVWWRFNFTYAVCAVIALAHDSLIGLGALVLVGREISLPIIAAILTIIGYSVNDTIVLYDRIRENSKIFRKETFYNIANMSMNQVFSRTIITSFTVILVLLSLYLFGGQALNDFAFIMLVGSFVGVYSTIFIATALILRWTKK</sequence>
<dbReference type="NCBIfam" id="NF009583">
    <property type="entry name" value="PRK13024.1-3"/>
    <property type="match status" value="1"/>
</dbReference>
<keyword evidence="8 10" id="KW-0811">Translocation</keyword>
<comment type="subunit">
    <text evidence="10">Forms a complex with SecF. Part of the essential Sec protein translocation apparatus which comprises SecA, SecYEG and auxiliary proteins SecDF. Other proteins may also be involved.</text>
</comment>
<dbReference type="PANTHER" id="PTHR30081:SF1">
    <property type="entry name" value="PROTEIN TRANSLOCASE SUBUNIT SECD"/>
    <property type="match status" value="1"/>
</dbReference>
<feature type="transmembrane region" description="Helical" evidence="10">
    <location>
        <begin position="325"/>
        <end position="343"/>
    </location>
</feature>
<comment type="similarity">
    <text evidence="11">Belongs to the SecD/SecF family. SecF subfamily.</text>
</comment>
<keyword evidence="6 10" id="KW-0653">Protein transport</keyword>
<evidence type="ECO:0000256" key="11">
    <source>
        <dbReference type="HAMAP-Rule" id="MF_01464"/>
    </source>
</evidence>
<feature type="domain" description="Protein export membrane protein SecD/SecF C-terminal" evidence="12">
    <location>
        <begin position="548"/>
        <end position="724"/>
    </location>
</feature>
<feature type="transmembrane region" description="Helical" evidence="10">
    <location>
        <begin position="569"/>
        <end position="586"/>
    </location>
</feature>
<dbReference type="Pfam" id="PF07549">
    <property type="entry name" value="Sec_GG"/>
    <property type="match status" value="2"/>
</dbReference>
<comment type="subunit">
    <text evidence="11">Forms a complex with SecD. Part of the essential Sec protein translocation apparatus which comprises SecA, SecYEG and auxiliary proteins SecDF. Other proteins may also be involved.</text>
</comment>
<dbReference type="Pfam" id="PF02355">
    <property type="entry name" value="SecD_SecF_C"/>
    <property type="match status" value="2"/>
</dbReference>
<comment type="subcellular location">
    <subcellularLocation>
        <location evidence="1 10">Cell membrane</location>
        <topology evidence="1 10">Multi-pass membrane protein</topology>
    </subcellularLocation>
</comment>
<dbReference type="Gene3D" id="3.30.1360.200">
    <property type="match status" value="1"/>
</dbReference>
<feature type="domain" description="Protein translocase subunit SecDF P1" evidence="13">
    <location>
        <begin position="60"/>
        <end position="118"/>
    </location>
</feature>
<evidence type="ECO:0000256" key="10">
    <source>
        <dbReference type="HAMAP-Rule" id="MF_01463"/>
    </source>
</evidence>
<feature type="transmembrane region" description="Helical" evidence="10">
    <location>
        <begin position="593"/>
        <end position="614"/>
    </location>
</feature>
<dbReference type="AlphaFoldDB" id="A0A1G1KSD2"/>
<dbReference type="Gene3D" id="1.20.1640.10">
    <property type="entry name" value="Multidrug efflux transporter AcrB transmembrane domain"/>
    <property type="match status" value="2"/>
</dbReference>
<dbReference type="InterPro" id="IPR022813">
    <property type="entry name" value="SecD/SecF_arch_bac"/>
</dbReference>
<reference evidence="15 16" key="1">
    <citation type="journal article" date="2016" name="Nat. Commun.">
        <title>Thousands of microbial genomes shed light on interconnected biogeochemical processes in an aquifer system.</title>
        <authorList>
            <person name="Anantharaman K."/>
            <person name="Brown C.T."/>
            <person name="Hug L.A."/>
            <person name="Sharon I."/>
            <person name="Castelle C.J."/>
            <person name="Probst A.J."/>
            <person name="Thomas B.C."/>
            <person name="Singh A."/>
            <person name="Wilkins M.J."/>
            <person name="Karaoz U."/>
            <person name="Brodie E.L."/>
            <person name="Williams K.H."/>
            <person name="Hubbard S.S."/>
            <person name="Banfield J.F."/>
        </authorList>
    </citation>
    <scope>NUCLEOTIDE SEQUENCE [LARGE SCALE GENOMIC DNA]</scope>
</reference>
<dbReference type="InterPro" id="IPR005791">
    <property type="entry name" value="SecD"/>
</dbReference>
<evidence type="ECO:0000259" key="13">
    <source>
        <dbReference type="Pfam" id="PF21760"/>
    </source>
</evidence>
<feature type="transmembrane region" description="Helical" evidence="10">
    <location>
        <begin position="672"/>
        <end position="690"/>
    </location>
</feature>
<dbReference type="NCBIfam" id="TIGR01129">
    <property type="entry name" value="secD"/>
    <property type="match status" value="1"/>
</dbReference>
<dbReference type="HAMAP" id="MF_01464_B">
    <property type="entry name" value="SecF_B"/>
    <property type="match status" value="1"/>
</dbReference>
<proteinExistence type="inferred from homology"/>
<dbReference type="HAMAP" id="MF_01463_B">
    <property type="entry name" value="SecD_B"/>
    <property type="match status" value="1"/>
</dbReference>
<dbReference type="InterPro" id="IPR054384">
    <property type="entry name" value="SecDF_P1_head"/>
</dbReference>
<keyword evidence="2 10" id="KW-0813">Transport</keyword>
<keyword evidence="5 10" id="KW-0812">Transmembrane</keyword>
<evidence type="ECO:0000256" key="5">
    <source>
        <dbReference type="ARBA" id="ARBA00022692"/>
    </source>
</evidence>
<keyword evidence="4" id="KW-0997">Cell inner membrane</keyword>
<feature type="transmembrane region" description="Helical" evidence="10">
    <location>
        <begin position="696"/>
        <end position="720"/>
    </location>
</feature>
<feature type="transmembrane region" description="Helical" evidence="10">
    <location>
        <begin position="7"/>
        <end position="24"/>
    </location>
</feature>
<dbReference type="InterPro" id="IPR022645">
    <property type="entry name" value="SecD/SecF_bac"/>
</dbReference>
<comment type="caution">
    <text evidence="15">The sequence shown here is derived from an EMBL/GenBank/DDBJ whole genome shotgun (WGS) entry which is preliminary data.</text>
</comment>
<evidence type="ECO:0000256" key="9">
    <source>
        <dbReference type="ARBA" id="ARBA00023136"/>
    </source>
</evidence>
<dbReference type="Gene3D" id="3.30.70.3400">
    <property type="match status" value="1"/>
</dbReference>
<dbReference type="GO" id="GO:0065002">
    <property type="term" value="P:intracellular protein transmembrane transport"/>
    <property type="evidence" value="ECO:0007669"/>
    <property type="project" value="UniProtKB-UniRule"/>
</dbReference>
<dbReference type="FunFam" id="1.20.1640.10:FF:000004">
    <property type="entry name" value="Protein translocase subunit SecD"/>
    <property type="match status" value="1"/>
</dbReference>
<accession>A0A1G1KSD2</accession>
<dbReference type="PANTHER" id="PTHR30081">
    <property type="entry name" value="PROTEIN-EXPORT MEMBRANE PROTEIN SEC"/>
    <property type="match status" value="1"/>
</dbReference>
<organism evidence="15 16">
    <name type="scientific">Candidatus Danuiimicrobium aquiferis</name>
    <dbReference type="NCBI Taxonomy" id="1801832"/>
    <lineage>
        <taxon>Bacteria</taxon>
        <taxon>Pseudomonadati</taxon>
        <taxon>Candidatus Omnitrophota</taxon>
        <taxon>Candidatus Danuiimicrobium</taxon>
    </lineage>
</organism>
<dbReference type="GO" id="GO:0043952">
    <property type="term" value="P:protein transport by the Sec complex"/>
    <property type="evidence" value="ECO:0007669"/>
    <property type="project" value="UniProtKB-UniRule"/>
</dbReference>
<feature type="transmembrane region" description="Helical" evidence="10">
    <location>
        <begin position="620"/>
        <end position="641"/>
    </location>
</feature>
<evidence type="ECO:0000256" key="7">
    <source>
        <dbReference type="ARBA" id="ARBA00022989"/>
    </source>
</evidence>
<evidence type="ECO:0000256" key="2">
    <source>
        <dbReference type="ARBA" id="ARBA00022448"/>
    </source>
</evidence>
<feature type="domain" description="SecDF P1 head subdomain" evidence="14">
    <location>
        <begin position="146"/>
        <end position="251"/>
    </location>
</feature>
<dbReference type="SUPFAM" id="SSF82866">
    <property type="entry name" value="Multidrug efflux transporter AcrB transmembrane domain"/>
    <property type="match status" value="2"/>
</dbReference>
<dbReference type="InterPro" id="IPR048631">
    <property type="entry name" value="SecD_1st"/>
</dbReference>
<dbReference type="InterPro" id="IPR055344">
    <property type="entry name" value="SecD_SecF_C_bact"/>
</dbReference>
<dbReference type="InterPro" id="IPR005665">
    <property type="entry name" value="SecF_bac"/>
</dbReference>
<gene>
    <name evidence="10" type="primary">secD</name>
    <name evidence="11" type="synonym">secF</name>
    <name evidence="15" type="ORF">A3G33_00420</name>
</gene>
<feature type="transmembrane region" description="Helical" evidence="10">
    <location>
        <begin position="274"/>
        <end position="294"/>
    </location>
</feature>